<proteinExistence type="predicted"/>
<evidence type="ECO:0000313" key="2">
    <source>
        <dbReference type="EMBL" id="PIR88405.1"/>
    </source>
</evidence>
<keyword evidence="1" id="KW-0472">Membrane</keyword>
<gene>
    <name evidence="2" type="ORF">COU09_02415</name>
</gene>
<name>A0A2H0URJ9_9BACT</name>
<dbReference type="EMBL" id="PFBB01000025">
    <property type="protein sequence ID" value="PIR88405.1"/>
    <property type="molecule type" value="Genomic_DNA"/>
</dbReference>
<accession>A0A2H0URJ9</accession>
<feature type="transmembrane region" description="Helical" evidence="1">
    <location>
        <begin position="20"/>
        <end position="40"/>
    </location>
</feature>
<reference evidence="3" key="1">
    <citation type="submission" date="2017-09" db="EMBL/GenBank/DDBJ databases">
        <title>Depth-based differentiation of microbial function through sediment-hosted aquifers and enrichment of novel symbionts in the deep terrestrial subsurface.</title>
        <authorList>
            <person name="Probst A.J."/>
            <person name="Ladd B."/>
            <person name="Jarett J.K."/>
            <person name="Geller-Mcgrath D.E."/>
            <person name="Sieber C.M.K."/>
            <person name="Emerson J.B."/>
            <person name="Anantharaman K."/>
            <person name="Thomas B.C."/>
            <person name="Malmstrom R."/>
            <person name="Stieglmeier M."/>
            <person name="Klingl A."/>
            <person name="Woyke T."/>
            <person name="Ryan C.M."/>
            <person name="Banfield J.F."/>
        </authorList>
    </citation>
    <scope>NUCLEOTIDE SEQUENCE [LARGE SCALE GENOMIC DNA]</scope>
</reference>
<organism evidence="2 3">
    <name type="scientific">Candidatus Harrisonbacteria bacterium CG10_big_fil_rev_8_21_14_0_10_44_23</name>
    <dbReference type="NCBI Taxonomy" id="1974585"/>
    <lineage>
        <taxon>Bacteria</taxon>
        <taxon>Candidatus Harrisoniibacteriota</taxon>
    </lineage>
</organism>
<sequence length="96" mass="10956">MQTPLEKLHQIQESDDKTKLRWVIILSAATIAIVLFLWVAHVSSIISSTGSLLEPQPEESGTPQWIQTLRLKTANTILFFREKISQKKQIIIESEN</sequence>
<dbReference type="AlphaFoldDB" id="A0A2H0URJ9"/>
<evidence type="ECO:0000313" key="3">
    <source>
        <dbReference type="Proteomes" id="UP000229615"/>
    </source>
</evidence>
<protein>
    <submittedName>
        <fullName evidence="2">Uncharacterized protein</fullName>
    </submittedName>
</protein>
<keyword evidence="1" id="KW-0812">Transmembrane</keyword>
<dbReference type="Proteomes" id="UP000229615">
    <property type="component" value="Unassembled WGS sequence"/>
</dbReference>
<keyword evidence="1" id="KW-1133">Transmembrane helix</keyword>
<evidence type="ECO:0000256" key="1">
    <source>
        <dbReference type="SAM" id="Phobius"/>
    </source>
</evidence>
<comment type="caution">
    <text evidence="2">The sequence shown here is derived from an EMBL/GenBank/DDBJ whole genome shotgun (WGS) entry which is preliminary data.</text>
</comment>